<dbReference type="EMBL" id="WIXE01008304">
    <property type="protein sequence ID" value="KAK5979507.1"/>
    <property type="molecule type" value="Genomic_DNA"/>
</dbReference>
<proteinExistence type="predicted"/>
<feature type="domain" description="BTB" evidence="2">
    <location>
        <begin position="50"/>
        <end position="114"/>
    </location>
</feature>
<feature type="compositionally biased region" description="Low complexity" evidence="1">
    <location>
        <begin position="298"/>
        <end position="313"/>
    </location>
</feature>
<dbReference type="InterPro" id="IPR011333">
    <property type="entry name" value="SKP1/BTB/POZ_sf"/>
</dbReference>
<feature type="region of interest" description="Disordered" evidence="1">
    <location>
        <begin position="458"/>
        <end position="489"/>
    </location>
</feature>
<dbReference type="AlphaFoldDB" id="A0AAN8FIL1"/>
<dbReference type="CDD" id="cd18186">
    <property type="entry name" value="BTB_POZ_ZBTB_KLHL-like"/>
    <property type="match status" value="1"/>
</dbReference>
<dbReference type="PROSITE" id="PS50097">
    <property type="entry name" value="BTB"/>
    <property type="match status" value="1"/>
</dbReference>
<dbReference type="Pfam" id="PF00651">
    <property type="entry name" value="BTB"/>
    <property type="match status" value="1"/>
</dbReference>
<protein>
    <submittedName>
        <fullName evidence="3">BTB/POZ domain protein</fullName>
    </submittedName>
</protein>
<evidence type="ECO:0000259" key="2">
    <source>
        <dbReference type="PROSITE" id="PS50097"/>
    </source>
</evidence>
<dbReference type="PANTHER" id="PTHR22670:SF8">
    <property type="entry name" value="BTB DOMAIN-CONTAINING PROTEIN-RELATED"/>
    <property type="match status" value="1"/>
</dbReference>
<organism evidence="3 4">
    <name type="scientific">Trichostrongylus colubriformis</name>
    <name type="common">Black scour worm</name>
    <dbReference type="NCBI Taxonomy" id="6319"/>
    <lineage>
        <taxon>Eukaryota</taxon>
        <taxon>Metazoa</taxon>
        <taxon>Ecdysozoa</taxon>
        <taxon>Nematoda</taxon>
        <taxon>Chromadorea</taxon>
        <taxon>Rhabditida</taxon>
        <taxon>Rhabditina</taxon>
        <taxon>Rhabditomorpha</taxon>
        <taxon>Strongyloidea</taxon>
        <taxon>Trichostrongylidae</taxon>
        <taxon>Trichostrongylus</taxon>
    </lineage>
</organism>
<comment type="caution">
    <text evidence="3">The sequence shown here is derived from an EMBL/GenBank/DDBJ whole genome shotgun (WGS) entry which is preliminary data.</text>
</comment>
<feature type="region of interest" description="Disordered" evidence="1">
    <location>
        <begin position="296"/>
        <end position="317"/>
    </location>
</feature>
<reference evidence="3 4" key="1">
    <citation type="submission" date="2019-10" db="EMBL/GenBank/DDBJ databases">
        <title>Assembly and Annotation for the nematode Trichostrongylus colubriformis.</title>
        <authorList>
            <person name="Martin J."/>
        </authorList>
    </citation>
    <scope>NUCLEOTIDE SEQUENCE [LARGE SCALE GENOMIC DNA]</scope>
    <source>
        <strain evidence="3">G859</strain>
        <tissue evidence="3">Whole worm</tissue>
    </source>
</reference>
<accession>A0AAN8FIL1</accession>
<keyword evidence="4" id="KW-1185">Reference proteome</keyword>
<gene>
    <name evidence="3" type="ORF">GCK32_007522</name>
</gene>
<evidence type="ECO:0000256" key="1">
    <source>
        <dbReference type="SAM" id="MobiDB-lite"/>
    </source>
</evidence>
<dbReference type="Proteomes" id="UP001331761">
    <property type="component" value="Unassembled WGS sequence"/>
</dbReference>
<dbReference type="SUPFAM" id="SSF54695">
    <property type="entry name" value="POZ domain"/>
    <property type="match status" value="1"/>
</dbReference>
<evidence type="ECO:0000313" key="4">
    <source>
        <dbReference type="Proteomes" id="UP001331761"/>
    </source>
</evidence>
<dbReference type="InterPro" id="IPR000210">
    <property type="entry name" value="BTB/POZ_dom"/>
</dbReference>
<evidence type="ECO:0000313" key="3">
    <source>
        <dbReference type="EMBL" id="KAK5979507.1"/>
    </source>
</evidence>
<feature type="region of interest" description="Disordered" evidence="1">
    <location>
        <begin position="335"/>
        <end position="389"/>
    </location>
</feature>
<name>A0AAN8FIL1_TRICO</name>
<sequence length="501" mass="56412">MCHPIQREAYQDNIDSKMKAMYKLDDSPSHFKQPAFYLRQLRQNGDYRLCDIELLTDAGSENIHSAVAAAHCKKIAKIMETRSTPLRIDVRGFRPDLVMKVVEWMYNGEIEMPTDNMVDNMSITNYLGMVVLHHLFENTLRNMANEASTRIEAINVATHPKTGVSPETLSYLLGVIYARHSTFSNEEIMLLQPWATKTLVATPVRTPTKIALLNTVLNWLRDEHNSRFIDVIVSNISVQDMSVRELAAFQRTLRTVLLNPSTRKLVSTSVDENGIISINMDRRNFIHHAGLAAGRDASSSIESRSSRSESGGSQFRPLIMHEQNRDLSQSYMSDLPSYTETASPSVQLDDLRSSEEPLLSSKITRRPRLNNHSQRLARSPSIFPSNRDRRLQYTQSEIEELNSYPENTFTRIKPASQVGRYTSSELEELENIPADIFCRDNTRSAVICAANMPENSQNIGSVAVDPPSRSNNGEVPLAPPNRLATGPSDAGPRYIASHYAF</sequence>
<feature type="compositionally biased region" description="Polar residues" evidence="1">
    <location>
        <begin position="335"/>
        <end position="346"/>
    </location>
</feature>
<dbReference type="PANTHER" id="PTHR22670">
    <property type="entry name" value="BTB DOMAIN-CONTAINING PROTEIN-RELATED-RELATED"/>
    <property type="match status" value="1"/>
</dbReference>
<dbReference type="Gene3D" id="3.30.710.10">
    <property type="entry name" value="Potassium Channel Kv1.1, Chain A"/>
    <property type="match status" value="1"/>
</dbReference>